<dbReference type="PANTHER" id="PTHR33154:SF15">
    <property type="entry name" value="REGULATORY PROTEIN ARSR"/>
    <property type="match status" value="1"/>
</dbReference>
<organism evidence="5 6">
    <name type="scientific">Virgisporangium aurantiacum</name>
    <dbReference type="NCBI Taxonomy" id="175570"/>
    <lineage>
        <taxon>Bacteria</taxon>
        <taxon>Bacillati</taxon>
        <taxon>Actinomycetota</taxon>
        <taxon>Actinomycetes</taxon>
        <taxon>Micromonosporales</taxon>
        <taxon>Micromonosporaceae</taxon>
        <taxon>Virgisporangium</taxon>
    </lineage>
</organism>
<dbReference type="InterPro" id="IPR001845">
    <property type="entry name" value="HTH_ArsR_DNA-bd_dom"/>
</dbReference>
<dbReference type="SUPFAM" id="SSF46785">
    <property type="entry name" value="Winged helix' DNA-binding domain"/>
    <property type="match status" value="1"/>
</dbReference>
<dbReference type="InterPro" id="IPR036390">
    <property type="entry name" value="WH_DNA-bd_sf"/>
</dbReference>
<dbReference type="RefSeq" id="WP_203994953.1">
    <property type="nucleotide sequence ID" value="NZ_BOPG01000024.1"/>
</dbReference>
<dbReference type="InterPro" id="IPR011991">
    <property type="entry name" value="ArsR-like_HTH"/>
</dbReference>
<reference evidence="5" key="1">
    <citation type="submission" date="2021-01" db="EMBL/GenBank/DDBJ databases">
        <title>Whole genome shotgun sequence of Virgisporangium aurantiacum NBRC 16421.</title>
        <authorList>
            <person name="Komaki H."/>
            <person name="Tamura T."/>
        </authorList>
    </citation>
    <scope>NUCLEOTIDE SEQUENCE</scope>
    <source>
        <strain evidence="5">NBRC 16421</strain>
    </source>
</reference>
<keyword evidence="3" id="KW-0804">Transcription</keyword>
<dbReference type="PANTHER" id="PTHR33154">
    <property type="entry name" value="TRANSCRIPTIONAL REGULATOR, ARSR FAMILY"/>
    <property type="match status" value="1"/>
</dbReference>
<protein>
    <submittedName>
        <fullName evidence="5">Transcriptional regulator</fullName>
    </submittedName>
</protein>
<dbReference type="EMBL" id="BOPG01000024">
    <property type="protein sequence ID" value="GIJ56505.1"/>
    <property type="molecule type" value="Genomic_DNA"/>
</dbReference>
<dbReference type="Gene3D" id="1.10.10.10">
    <property type="entry name" value="Winged helix-like DNA-binding domain superfamily/Winged helix DNA-binding domain"/>
    <property type="match status" value="1"/>
</dbReference>
<sequence>MPNDDVTRVRDSRVLAAASHPLRRRLMDVLRVHGPATATALATHTEQAVANISHHLKVLAEAGLIVEVPERARNRRERWWELASRSLRWTDSDFADDPVGQAVASAAASINLDRHVGLVRGWYAEPDDRQAVWGDAAFSTDKWFSMTPAELAAFERDLQTLVDRWATRAVPDDGAPREPVFFFAHGVPAQP</sequence>
<dbReference type="CDD" id="cd00090">
    <property type="entry name" value="HTH_ARSR"/>
    <property type="match status" value="1"/>
</dbReference>
<evidence type="ECO:0000313" key="6">
    <source>
        <dbReference type="Proteomes" id="UP000612585"/>
    </source>
</evidence>
<dbReference type="InterPro" id="IPR036388">
    <property type="entry name" value="WH-like_DNA-bd_sf"/>
</dbReference>
<dbReference type="InterPro" id="IPR051081">
    <property type="entry name" value="HTH_MetalResp_TranReg"/>
</dbReference>
<gene>
    <name evidence="5" type="ORF">Vau01_040210</name>
</gene>
<evidence type="ECO:0000256" key="3">
    <source>
        <dbReference type="ARBA" id="ARBA00023163"/>
    </source>
</evidence>
<proteinExistence type="predicted"/>
<feature type="domain" description="HTH arsR-type" evidence="4">
    <location>
        <begin position="13"/>
        <end position="92"/>
    </location>
</feature>
<keyword evidence="1" id="KW-0805">Transcription regulation</keyword>
<dbReference type="Pfam" id="PF12840">
    <property type="entry name" value="HTH_20"/>
    <property type="match status" value="1"/>
</dbReference>
<evidence type="ECO:0000256" key="1">
    <source>
        <dbReference type="ARBA" id="ARBA00023015"/>
    </source>
</evidence>
<evidence type="ECO:0000313" key="5">
    <source>
        <dbReference type="EMBL" id="GIJ56505.1"/>
    </source>
</evidence>
<comment type="caution">
    <text evidence="5">The sequence shown here is derived from an EMBL/GenBank/DDBJ whole genome shotgun (WGS) entry which is preliminary data.</text>
</comment>
<name>A0A8J3Z725_9ACTN</name>
<evidence type="ECO:0000259" key="4">
    <source>
        <dbReference type="SMART" id="SM00418"/>
    </source>
</evidence>
<dbReference type="GO" id="GO:0003677">
    <property type="term" value="F:DNA binding"/>
    <property type="evidence" value="ECO:0007669"/>
    <property type="project" value="UniProtKB-KW"/>
</dbReference>
<keyword evidence="6" id="KW-1185">Reference proteome</keyword>
<dbReference type="Proteomes" id="UP000612585">
    <property type="component" value="Unassembled WGS sequence"/>
</dbReference>
<dbReference type="AlphaFoldDB" id="A0A8J3Z725"/>
<keyword evidence="2" id="KW-0238">DNA-binding</keyword>
<accession>A0A8J3Z725</accession>
<evidence type="ECO:0000256" key="2">
    <source>
        <dbReference type="ARBA" id="ARBA00023125"/>
    </source>
</evidence>
<dbReference type="GO" id="GO:0003700">
    <property type="term" value="F:DNA-binding transcription factor activity"/>
    <property type="evidence" value="ECO:0007669"/>
    <property type="project" value="InterPro"/>
</dbReference>
<dbReference type="SMART" id="SM00418">
    <property type="entry name" value="HTH_ARSR"/>
    <property type="match status" value="1"/>
</dbReference>